<accession>A0A0A9AYT7</accession>
<organism evidence="2">
    <name type="scientific">Arundo donax</name>
    <name type="common">Giant reed</name>
    <name type="synonym">Donax arundinaceus</name>
    <dbReference type="NCBI Taxonomy" id="35708"/>
    <lineage>
        <taxon>Eukaryota</taxon>
        <taxon>Viridiplantae</taxon>
        <taxon>Streptophyta</taxon>
        <taxon>Embryophyta</taxon>
        <taxon>Tracheophyta</taxon>
        <taxon>Spermatophyta</taxon>
        <taxon>Magnoliopsida</taxon>
        <taxon>Liliopsida</taxon>
        <taxon>Poales</taxon>
        <taxon>Poaceae</taxon>
        <taxon>PACMAD clade</taxon>
        <taxon>Arundinoideae</taxon>
        <taxon>Arundineae</taxon>
        <taxon>Arundo</taxon>
    </lineage>
</organism>
<name>A0A0A9AYT7_ARUDO</name>
<keyword evidence="1" id="KW-0812">Transmembrane</keyword>
<sequence length="41" mass="4629">MRINDYKFVGILSFSSARNVTSHMIFVATILSVSVDFLFVC</sequence>
<proteinExistence type="predicted"/>
<dbReference type="EMBL" id="GBRH01243830">
    <property type="protein sequence ID" value="JAD54065.1"/>
    <property type="molecule type" value="Transcribed_RNA"/>
</dbReference>
<feature type="transmembrane region" description="Helical" evidence="1">
    <location>
        <begin position="20"/>
        <end position="40"/>
    </location>
</feature>
<evidence type="ECO:0000313" key="2">
    <source>
        <dbReference type="EMBL" id="JAD54065.1"/>
    </source>
</evidence>
<reference evidence="2" key="2">
    <citation type="journal article" date="2015" name="Data Brief">
        <title>Shoot transcriptome of the giant reed, Arundo donax.</title>
        <authorList>
            <person name="Barrero R.A."/>
            <person name="Guerrero F.D."/>
            <person name="Moolhuijzen P."/>
            <person name="Goolsby J.A."/>
            <person name="Tidwell J."/>
            <person name="Bellgard S.E."/>
            <person name="Bellgard M.I."/>
        </authorList>
    </citation>
    <scope>NUCLEOTIDE SEQUENCE</scope>
    <source>
        <tissue evidence="2">Shoot tissue taken approximately 20 cm above the soil surface</tissue>
    </source>
</reference>
<protein>
    <submittedName>
        <fullName evidence="2">Uncharacterized protein</fullName>
    </submittedName>
</protein>
<keyword evidence="1" id="KW-1133">Transmembrane helix</keyword>
<evidence type="ECO:0000256" key="1">
    <source>
        <dbReference type="SAM" id="Phobius"/>
    </source>
</evidence>
<reference evidence="2" key="1">
    <citation type="submission" date="2014-09" db="EMBL/GenBank/DDBJ databases">
        <authorList>
            <person name="Magalhaes I.L.F."/>
            <person name="Oliveira U."/>
            <person name="Santos F.R."/>
            <person name="Vidigal T.H.D.A."/>
            <person name="Brescovit A.D."/>
            <person name="Santos A.J."/>
        </authorList>
    </citation>
    <scope>NUCLEOTIDE SEQUENCE</scope>
    <source>
        <tissue evidence="2">Shoot tissue taken approximately 20 cm above the soil surface</tissue>
    </source>
</reference>
<keyword evidence="1" id="KW-0472">Membrane</keyword>
<dbReference type="AlphaFoldDB" id="A0A0A9AYT7"/>